<name>A6KAM0_RAT</name>
<accession>A6KAM0</accession>
<protein>
    <submittedName>
        <fullName evidence="1">RCG24255</fullName>
    </submittedName>
</protein>
<gene>
    <name evidence="1" type="ORF">rCG_24255</name>
</gene>
<sequence>MSLTLNFRSFHHNFLNAVLTGACLVLAGLNLKLATHTLEQKDLQVAQLLETSIHQREV</sequence>
<evidence type="ECO:0000313" key="1">
    <source>
        <dbReference type="EMBL" id="EDL93928.1"/>
    </source>
</evidence>
<reference evidence="2" key="1">
    <citation type="submission" date="2005-09" db="EMBL/GenBank/DDBJ databases">
        <authorList>
            <person name="Mural R.J."/>
            <person name="Li P.W."/>
            <person name="Adams M.D."/>
            <person name="Amanatides P.G."/>
            <person name="Baden-Tillson H."/>
            <person name="Barnstead M."/>
            <person name="Chin S.H."/>
            <person name="Dew I."/>
            <person name="Evans C.A."/>
            <person name="Ferriera S."/>
            <person name="Flanigan M."/>
            <person name="Fosler C."/>
            <person name="Glodek A."/>
            <person name="Gu Z."/>
            <person name="Holt R.A."/>
            <person name="Jennings D."/>
            <person name="Kraft C.L."/>
            <person name="Lu F."/>
            <person name="Nguyen T."/>
            <person name="Nusskern D.R."/>
            <person name="Pfannkoch C.M."/>
            <person name="Sitter C."/>
            <person name="Sutton G.G."/>
            <person name="Venter J.C."/>
            <person name="Wang Z."/>
            <person name="Woodage T."/>
            <person name="Zheng X.H."/>
            <person name="Zhong F."/>
        </authorList>
    </citation>
    <scope>NUCLEOTIDE SEQUENCE [LARGE SCALE GENOMIC DNA]</scope>
    <source>
        <strain>BN</strain>
        <strain evidence="2">Sprague-Dawley</strain>
    </source>
</reference>
<dbReference type="Proteomes" id="UP000234681">
    <property type="component" value="Chromosome 17"/>
</dbReference>
<dbReference type="EMBL" id="CH474032">
    <property type="protein sequence ID" value="EDL93928.1"/>
    <property type="molecule type" value="Genomic_DNA"/>
</dbReference>
<organism evidence="1 2">
    <name type="scientific">Rattus norvegicus</name>
    <name type="common">Rat</name>
    <dbReference type="NCBI Taxonomy" id="10116"/>
    <lineage>
        <taxon>Eukaryota</taxon>
        <taxon>Metazoa</taxon>
        <taxon>Chordata</taxon>
        <taxon>Craniata</taxon>
        <taxon>Vertebrata</taxon>
        <taxon>Euteleostomi</taxon>
        <taxon>Mammalia</taxon>
        <taxon>Eutheria</taxon>
        <taxon>Euarchontoglires</taxon>
        <taxon>Glires</taxon>
        <taxon>Rodentia</taxon>
        <taxon>Myomorpha</taxon>
        <taxon>Muroidea</taxon>
        <taxon>Muridae</taxon>
        <taxon>Murinae</taxon>
        <taxon>Rattus</taxon>
    </lineage>
</organism>
<evidence type="ECO:0000313" key="2">
    <source>
        <dbReference type="Proteomes" id="UP000234681"/>
    </source>
</evidence>
<proteinExistence type="predicted"/>
<dbReference type="AlphaFoldDB" id="A6KAM0"/>